<dbReference type="AlphaFoldDB" id="A0A426YZX6"/>
<accession>A0A426YZX6</accession>
<name>A0A426YZX6_ENSVE</name>
<feature type="region of interest" description="Disordered" evidence="1">
    <location>
        <begin position="1"/>
        <end position="47"/>
    </location>
</feature>
<reference evidence="2 3" key="1">
    <citation type="journal article" date="2014" name="Agronomy (Basel)">
        <title>A Draft Genome Sequence for Ensete ventricosum, the Drought-Tolerant Tree Against Hunger.</title>
        <authorList>
            <person name="Harrison J."/>
            <person name="Moore K.A."/>
            <person name="Paszkiewicz K."/>
            <person name="Jones T."/>
            <person name="Grant M."/>
            <person name="Ambacheew D."/>
            <person name="Muzemil S."/>
            <person name="Studholme D.J."/>
        </authorList>
    </citation>
    <scope>NUCLEOTIDE SEQUENCE [LARGE SCALE GENOMIC DNA]</scope>
</reference>
<evidence type="ECO:0000313" key="3">
    <source>
        <dbReference type="Proteomes" id="UP000287651"/>
    </source>
</evidence>
<sequence>MDPIDEGANKVKPLQGEGKKAQREEEKRKESKRVAYPDDRLADPIHEPSEEHSYTYFAKAGCRAPRRYSPDNRPSVHTWLDLEMVDHLGTRGSLHLTIFNRIMMEAKYFSAPTRSSTRGPSGCSLRHLRAARKSLSYCTFPSPMLRRFSVMELATSIVVDAQVVDGAADSLFAPLSDFIFPRLNISTR</sequence>
<dbReference type="EMBL" id="AMZH03009222">
    <property type="protein sequence ID" value="RRT57309.1"/>
    <property type="molecule type" value="Genomic_DNA"/>
</dbReference>
<dbReference type="Proteomes" id="UP000287651">
    <property type="component" value="Unassembled WGS sequence"/>
</dbReference>
<proteinExistence type="predicted"/>
<organism evidence="2 3">
    <name type="scientific">Ensete ventricosum</name>
    <name type="common">Abyssinian banana</name>
    <name type="synonym">Musa ensete</name>
    <dbReference type="NCBI Taxonomy" id="4639"/>
    <lineage>
        <taxon>Eukaryota</taxon>
        <taxon>Viridiplantae</taxon>
        <taxon>Streptophyta</taxon>
        <taxon>Embryophyta</taxon>
        <taxon>Tracheophyta</taxon>
        <taxon>Spermatophyta</taxon>
        <taxon>Magnoliopsida</taxon>
        <taxon>Liliopsida</taxon>
        <taxon>Zingiberales</taxon>
        <taxon>Musaceae</taxon>
        <taxon>Ensete</taxon>
    </lineage>
</organism>
<comment type="caution">
    <text evidence="2">The sequence shown here is derived from an EMBL/GenBank/DDBJ whole genome shotgun (WGS) entry which is preliminary data.</text>
</comment>
<feature type="compositionally biased region" description="Basic and acidic residues" evidence="1">
    <location>
        <begin position="17"/>
        <end position="47"/>
    </location>
</feature>
<evidence type="ECO:0000256" key="1">
    <source>
        <dbReference type="SAM" id="MobiDB-lite"/>
    </source>
</evidence>
<protein>
    <submittedName>
        <fullName evidence="2">Uncharacterized protein</fullName>
    </submittedName>
</protein>
<evidence type="ECO:0000313" key="2">
    <source>
        <dbReference type="EMBL" id="RRT57309.1"/>
    </source>
</evidence>
<gene>
    <name evidence="2" type="ORF">B296_00041686</name>
</gene>